<evidence type="ECO:0000256" key="6">
    <source>
        <dbReference type="ARBA" id="ARBA00022960"/>
    </source>
</evidence>
<evidence type="ECO:0000313" key="15">
    <source>
        <dbReference type="Proteomes" id="UP000292423"/>
    </source>
</evidence>
<keyword evidence="5 10" id="KW-0067">ATP-binding</keyword>
<evidence type="ECO:0000259" key="13">
    <source>
        <dbReference type="Pfam" id="PF08245"/>
    </source>
</evidence>
<comment type="pathway">
    <text evidence="10 11">Cell wall biogenesis; peptidoglycan biosynthesis.</text>
</comment>
<dbReference type="InterPro" id="IPR004101">
    <property type="entry name" value="Mur_ligase_C"/>
</dbReference>
<dbReference type="Gene3D" id="3.40.1390.10">
    <property type="entry name" value="MurE/MurF, N-terminal domain"/>
    <property type="match status" value="1"/>
</dbReference>
<feature type="domain" description="Mur ligase central" evidence="13">
    <location>
        <begin position="103"/>
        <end position="291"/>
    </location>
</feature>
<dbReference type="SUPFAM" id="SSF53244">
    <property type="entry name" value="MurD-like peptide ligases, peptide-binding domain"/>
    <property type="match status" value="1"/>
</dbReference>
<accession>A0A4Q7YFY5</accession>
<dbReference type="RefSeq" id="WP_165391534.1">
    <property type="nucleotide sequence ID" value="NZ_SHKX01000018.1"/>
</dbReference>
<evidence type="ECO:0000256" key="8">
    <source>
        <dbReference type="ARBA" id="ARBA00023306"/>
    </source>
</evidence>
<dbReference type="AlphaFoldDB" id="A0A4Q7YFY5"/>
<dbReference type="PANTHER" id="PTHR43024">
    <property type="entry name" value="UDP-N-ACETYLMURAMOYL-TRIPEPTIDE--D-ALANYL-D-ALANINE LIGASE"/>
    <property type="match status" value="1"/>
</dbReference>
<dbReference type="Pfam" id="PF08245">
    <property type="entry name" value="Mur_ligase_M"/>
    <property type="match status" value="1"/>
</dbReference>
<keyword evidence="1 10" id="KW-0963">Cytoplasm</keyword>
<keyword evidence="7 10" id="KW-0573">Peptidoglycan synthesis</keyword>
<dbReference type="Gene3D" id="3.90.190.20">
    <property type="entry name" value="Mur ligase, C-terminal domain"/>
    <property type="match status" value="1"/>
</dbReference>
<dbReference type="Pfam" id="PF02875">
    <property type="entry name" value="Mur_ligase_C"/>
    <property type="match status" value="1"/>
</dbReference>
<keyword evidence="2 10" id="KW-0436">Ligase</keyword>
<comment type="caution">
    <text evidence="14">The sequence shown here is derived from an EMBL/GenBank/DDBJ whole genome shotgun (WGS) entry which is preliminary data.</text>
</comment>
<evidence type="ECO:0000256" key="11">
    <source>
        <dbReference type="RuleBase" id="RU004136"/>
    </source>
</evidence>
<keyword evidence="3 10" id="KW-0132">Cell division</keyword>
<dbReference type="GO" id="GO:0008360">
    <property type="term" value="P:regulation of cell shape"/>
    <property type="evidence" value="ECO:0007669"/>
    <property type="project" value="UniProtKB-KW"/>
</dbReference>
<dbReference type="InterPro" id="IPR051046">
    <property type="entry name" value="MurCDEF_CellWall_CoF430Synth"/>
</dbReference>
<feature type="domain" description="Mur ligase C-terminal" evidence="12">
    <location>
        <begin position="313"/>
        <end position="432"/>
    </location>
</feature>
<dbReference type="UniPathway" id="UPA00219"/>
<evidence type="ECO:0000256" key="2">
    <source>
        <dbReference type="ARBA" id="ARBA00022598"/>
    </source>
</evidence>
<dbReference type="Proteomes" id="UP000292423">
    <property type="component" value="Unassembled WGS sequence"/>
</dbReference>
<comment type="catalytic activity">
    <reaction evidence="10 11">
        <text>D-alanyl-D-alanine + UDP-N-acetyl-alpha-D-muramoyl-L-alanyl-gamma-D-glutamyl-meso-2,6-diaminopimelate + ATP = UDP-N-acetyl-alpha-D-muramoyl-L-alanyl-gamma-D-glutamyl-meso-2,6-diaminopimeloyl-D-alanyl-D-alanine + ADP + phosphate + H(+)</text>
        <dbReference type="Rhea" id="RHEA:28374"/>
        <dbReference type="ChEBI" id="CHEBI:15378"/>
        <dbReference type="ChEBI" id="CHEBI:30616"/>
        <dbReference type="ChEBI" id="CHEBI:43474"/>
        <dbReference type="ChEBI" id="CHEBI:57822"/>
        <dbReference type="ChEBI" id="CHEBI:61386"/>
        <dbReference type="ChEBI" id="CHEBI:83905"/>
        <dbReference type="ChEBI" id="CHEBI:456216"/>
        <dbReference type="EC" id="6.3.2.10"/>
    </reaction>
</comment>
<gene>
    <name evidence="10" type="primary">murF</name>
    <name evidence="14" type="ORF">EV700_3324</name>
</gene>
<comment type="subcellular location">
    <subcellularLocation>
        <location evidence="10 11">Cytoplasm</location>
    </subcellularLocation>
</comment>
<dbReference type="InterPro" id="IPR013221">
    <property type="entry name" value="Mur_ligase_cen"/>
</dbReference>
<dbReference type="EC" id="6.3.2.10" evidence="10 11"/>
<evidence type="ECO:0000256" key="7">
    <source>
        <dbReference type="ARBA" id="ARBA00022984"/>
    </source>
</evidence>
<dbReference type="PANTHER" id="PTHR43024:SF1">
    <property type="entry name" value="UDP-N-ACETYLMURAMOYL-TRIPEPTIDE--D-ALANYL-D-ALANINE LIGASE"/>
    <property type="match status" value="1"/>
</dbReference>
<comment type="function">
    <text evidence="10 11">Involved in cell wall formation. Catalyzes the final step in the synthesis of UDP-N-acetylmuramoyl-pentapeptide, the precursor of murein.</text>
</comment>
<dbReference type="Gene3D" id="3.40.1190.10">
    <property type="entry name" value="Mur-like, catalytic domain"/>
    <property type="match status" value="1"/>
</dbReference>
<dbReference type="SUPFAM" id="SSF53623">
    <property type="entry name" value="MurD-like peptide ligases, catalytic domain"/>
    <property type="match status" value="1"/>
</dbReference>
<keyword evidence="4 10" id="KW-0547">Nucleotide-binding</keyword>
<reference evidence="14 15" key="1">
    <citation type="submission" date="2019-02" db="EMBL/GenBank/DDBJ databases">
        <title>Genomic Encyclopedia of Type Strains, Phase IV (KMG-IV): sequencing the most valuable type-strain genomes for metagenomic binning, comparative biology and taxonomic classification.</title>
        <authorList>
            <person name="Goeker M."/>
        </authorList>
    </citation>
    <scope>NUCLEOTIDE SEQUENCE [LARGE SCALE GENOMIC DNA]</scope>
    <source>
        <strain evidence="14 15">DSM 105135</strain>
    </source>
</reference>
<dbReference type="InterPro" id="IPR036615">
    <property type="entry name" value="Mur_ligase_C_dom_sf"/>
</dbReference>
<organism evidence="14 15">
    <name type="scientific">Fluviicoccus keumensis</name>
    <dbReference type="NCBI Taxonomy" id="1435465"/>
    <lineage>
        <taxon>Bacteria</taxon>
        <taxon>Pseudomonadati</taxon>
        <taxon>Pseudomonadota</taxon>
        <taxon>Gammaproteobacteria</taxon>
        <taxon>Moraxellales</taxon>
        <taxon>Moraxellaceae</taxon>
        <taxon>Fluviicoccus</taxon>
    </lineage>
</organism>
<dbReference type="InterPro" id="IPR005863">
    <property type="entry name" value="UDP-N-AcMur_synth"/>
</dbReference>
<evidence type="ECO:0000256" key="9">
    <source>
        <dbReference type="ARBA" id="ARBA00023316"/>
    </source>
</evidence>
<keyword evidence="9 10" id="KW-0961">Cell wall biogenesis/degradation</keyword>
<dbReference type="GO" id="GO:0009252">
    <property type="term" value="P:peptidoglycan biosynthetic process"/>
    <property type="evidence" value="ECO:0007669"/>
    <property type="project" value="UniProtKB-UniRule"/>
</dbReference>
<dbReference type="SUPFAM" id="SSF63418">
    <property type="entry name" value="MurE/MurF N-terminal domain"/>
    <property type="match status" value="1"/>
</dbReference>
<dbReference type="InterPro" id="IPR036565">
    <property type="entry name" value="Mur-like_cat_sf"/>
</dbReference>
<dbReference type="GO" id="GO:0047480">
    <property type="term" value="F:UDP-N-acetylmuramoyl-tripeptide-D-alanyl-D-alanine ligase activity"/>
    <property type="evidence" value="ECO:0007669"/>
    <property type="project" value="UniProtKB-UniRule"/>
</dbReference>
<evidence type="ECO:0000313" key="14">
    <source>
        <dbReference type="EMBL" id="RZU35371.1"/>
    </source>
</evidence>
<evidence type="ECO:0000256" key="5">
    <source>
        <dbReference type="ARBA" id="ARBA00022840"/>
    </source>
</evidence>
<comment type="similarity">
    <text evidence="10">Belongs to the MurCDEF family. MurF subfamily.</text>
</comment>
<dbReference type="HAMAP" id="MF_02019">
    <property type="entry name" value="MurF"/>
    <property type="match status" value="1"/>
</dbReference>
<dbReference type="GO" id="GO:0051301">
    <property type="term" value="P:cell division"/>
    <property type="evidence" value="ECO:0007669"/>
    <property type="project" value="UniProtKB-KW"/>
</dbReference>
<dbReference type="NCBIfam" id="TIGR01143">
    <property type="entry name" value="murF"/>
    <property type="match status" value="1"/>
</dbReference>
<evidence type="ECO:0000256" key="1">
    <source>
        <dbReference type="ARBA" id="ARBA00022490"/>
    </source>
</evidence>
<dbReference type="GO" id="GO:0005524">
    <property type="term" value="F:ATP binding"/>
    <property type="evidence" value="ECO:0007669"/>
    <property type="project" value="UniProtKB-UniRule"/>
</dbReference>
<dbReference type="EMBL" id="SHKX01000018">
    <property type="protein sequence ID" value="RZU35371.1"/>
    <property type="molecule type" value="Genomic_DNA"/>
</dbReference>
<proteinExistence type="inferred from homology"/>
<evidence type="ECO:0000259" key="12">
    <source>
        <dbReference type="Pfam" id="PF02875"/>
    </source>
</evidence>
<dbReference type="GO" id="GO:0071555">
    <property type="term" value="P:cell wall organization"/>
    <property type="evidence" value="ECO:0007669"/>
    <property type="project" value="UniProtKB-KW"/>
</dbReference>
<keyword evidence="15" id="KW-1185">Reference proteome</keyword>
<name>A0A4Q7YFY5_9GAMM</name>
<feature type="binding site" evidence="10">
    <location>
        <begin position="105"/>
        <end position="111"/>
    </location>
    <ligand>
        <name>ATP</name>
        <dbReference type="ChEBI" id="CHEBI:30616"/>
    </ligand>
</feature>
<evidence type="ECO:0000256" key="4">
    <source>
        <dbReference type="ARBA" id="ARBA00022741"/>
    </source>
</evidence>
<evidence type="ECO:0000256" key="3">
    <source>
        <dbReference type="ARBA" id="ARBA00022618"/>
    </source>
</evidence>
<protein>
    <recommendedName>
        <fullName evidence="10 11">UDP-N-acetylmuramoyl-tripeptide--D-alanyl-D-alanine ligase</fullName>
        <ecNumber evidence="10 11">6.3.2.10</ecNumber>
    </recommendedName>
    <alternativeName>
        <fullName evidence="10">D-alanyl-D-alanine-adding enzyme</fullName>
    </alternativeName>
</protein>
<dbReference type="GO" id="GO:0005737">
    <property type="term" value="C:cytoplasm"/>
    <property type="evidence" value="ECO:0007669"/>
    <property type="project" value="UniProtKB-SubCell"/>
</dbReference>
<sequence length="448" mass="47049">MRFSTIADVTGGILRGQDGNATTFSTDTRQLSAGDFFVALSGENFDANAFVLKAAEQGASGALVSRLSPDVPLPQIVVTDTREALGRLARAWREQFDPVRVAITGSSGKTTTKEMVASIFRQAGETLATLGNKNNEIGVPLTLLRLQAGHQYGVFELGANHRGEIAYTSGLVQPHAAVINNVGTAHLEGFGSRQGIAEAKGEIFSGLMPGGVAVINLDDDFADYHRSLNTGRRILTFSVNHAADVTASGARMLPGGAWAFDLHLDGQVLPVALCVLGRHNVGNALAAAALALACGIPPEKIRTGLEDAKAAPGRLELHTCGNLAVIDDTYNANPGSMKAAIDMLAACDGRRIAILGGMGELGDGAPELHADVGRYAREQGLDLLLAVGHFHEHTLRGFGEGAVQGFATQDELLAALPAIISGPATVLVKGSRSARMERVVQKLIEERR</sequence>
<keyword evidence="8 10" id="KW-0131">Cell cycle</keyword>
<dbReference type="GO" id="GO:0008766">
    <property type="term" value="F:UDP-N-acetylmuramoylalanyl-D-glutamyl-2,6-diaminopimelate-D-alanyl-D-alanine ligase activity"/>
    <property type="evidence" value="ECO:0007669"/>
    <property type="project" value="RHEA"/>
</dbReference>
<keyword evidence="6 10" id="KW-0133">Cell shape</keyword>
<dbReference type="InterPro" id="IPR035911">
    <property type="entry name" value="MurE/MurF_N"/>
</dbReference>
<evidence type="ECO:0000256" key="10">
    <source>
        <dbReference type="HAMAP-Rule" id="MF_02019"/>
    </source>
</evidence>